<evidence type="ECO:0000313" key="9">
    <source>
        <dbReference type="Proteomes" id="UP000663992"/>
    </source>
</evidence>
<dbReference type="PROSITE" id="PS50850">
    <property type="entry name" value="MFS"/>
    <property type="match status" value="1"/>
</dbReference>
<reference evidence="8 9" key="1">
    <citation type="submission" date="2021-03" db="EMBL/GenBank/DDBJ databases">
        <title>novel species isolated from a fishpond in China.</title>
        <authorList>
            <person name="Lu H."/>
            <person name="Cai Z."/>
        </authorList>
    </citation>
    <scope>NUCLEOTIDE SEQUENCE [LARGE SCALE GENOMIC DNA]</scope>
    <source>
        <strain evidence="8 9">Y57</strain>
    </source>
</reference>
<dbReference type="Pfam" id="PF07690">
    <property type="entry name" value="MFS_1"/>
    <property type="match status" value="1"/>
</dbReference>
<evidence type="ECO:0000256" key="1">
    <source>
        <dbReference type="ARBA" id="ARBA00004651"/>
    </source>
</evidence>
<dbReference type="PANTHER" id="PTHR43124">
    <property type="entry name" value="PURINE EFFLUX PUMP PBUE"/>
    <property type="match status" value="1"/>
</dbReference>
<protein>
    <submittedName>
        <fullName evidence="8">MFS transporter</fullName>
    </submittedName>
</protein>
<proteinExistence type="predicted"/>
<evidence type="ECO:0000256" key="2">
    <source>
        <dbReference type="ARBA" id="ARBA00022475"/>
    </source>
</evidence>
<feature type="transmembrane region" description="Helical" evidence="6">
    <location>
        <begin position="12"/>
        <end position="31"/>
    </location>
</feature>
<feature type="transmembrane region" description="Helical" evidence="6">
    <location>
        <begin position="268"/>
        <end position="288"/>
    </location>
</feature>
<feature type="transmembrane region" description="Helical" evidence="6">
    <location>
        <begin position="294"/>
        <end position="317"/>
    </location>
</feature>
<feature type="transmembrane region" description="Helical" evidence="6">
    <location>
        <begin position="107"/>
        <end position="127"/>
    </location>
</feature>
<dbReference type="PANTHER" id="PTHR43124:SF10">
    <property type="entry name" value="PURINE EFFLUX PUMP PBUE"/>
    <property type="match status" value="1"/>
</dbReference>
<keyword evidence="5 6" id="KW-0472">Membrane</keyword>
<feature type="domain" description="Major facilitator superfamily (MFS) profile" evidence="7">
    <location>
        <begin position="9"/>
        <end position="378"/>
    </location>
</feature>
<feature type="transmembrane region" description="Helical" evidence="6">
    <location>
        <begin position="203"/>
        <end position="226"/>
    </location>
</feature>
<evidence type="ECO:0000256" key="4">
    <source>
        <dbReference type="ARBA" id="ARBA00022989"/>
    </source>
</evidence>
<keyword evidence="2" id="KW-1003">Cell membrane</keyword>
<dbReference type="Proteomes" id="UP000663992">
    <property type="component" value="Unassembled WGS sequence"/>
</dbReference>
<evidence type="ECO:0000313" key="8">
    <source>
        <dbReference type="EMBL" id="MBN7818220.1"/>
    </source>
</evidence>
<dbReference type="InterPro" id="IPR020846">
    <property type="entry name" value="MFS_dom"/>
</dbReference>
<dbReference type="InterPro" id="IPR036259">
    <property type="entry name" value="MFS_trans_sf"/>
</dbReference>
<evidence type="ECO:0000256" key="5">
    <source>
        <dbReference type="ARBA" id="ARBA00023136"/>
    </source>
</evidence>
<evidence type="ECO:0000256" key="3">
    <source>
        <dbReference type="ARBA" id="ARBA00022692"/>
    </source>
</evidence>
<feature type="transmembrane region" description="Helical" evidence="6">
    <location>
        <begin position="51"/>
        <end position="70"/>
    </location>
</feature>
<dbReference type="EMBL" id="JAFKCS010000001">
    <property type="protein sequence ID" value="MBN7818220.1"/>
    <property type="molecule type" value="Genomic_DNA"/>
</dbReference>
<dbReference type="SUPFAM" id="SSF103473">
    <property type="entry name" value="MFS general substrate transporter"/>
    <property type="match status" value="1"/>
</dbReference>
<dbReference type="RefSeq" id="WP_206592063.1">
    <property type="nucleotide sequence ID" value="NZ_JAFKCS010000001.1"/>
</dbReference>
<comment type="subcellular location">
    <subcellularLocation>
        <location evidence="1">Cell membrane</location>
        <topology evidence="1">Multi-pass membrane protein</topology>
    </subcellularLocation>
</comment>
<feature type="transmembrane region" description="Helical" evidence="6">
    <location>
        <begin position="238"/>
        <end position="261"/>
    </location>
</feature>
<dbReference type="InterPro" id="IPR050189">
    <property type="entry name" value="MFS_Efflux_Transporters"/>
</dbReference>
<keyword evidence="9" id="KW-1185">Reference proteome</keyword>
<evidence type="ECO:0000256" key="6">
    <source>
        <dbReference type="SAM" id="Phobius"/>
    </source>
</evidence>
<keyword evidence="3 6" id="KW-0812">Transmembrane</keyword>
<dbReference type="Gene3D" id="1.20.1250.20">
    <property type="entry name" value="MFS general substrate transporter like domains"/>
    <property type="match status" value="1"/>
</dbReference>
<feature type="transmembrane region" description="Helical" evidence="6">
    <location>
        <begin position="159"/>
        <end position="182"/>
    </location>
</feature>
<accession>A0ABS3CNC7</accession>
<feature type="transmembrane region" description="Helical" evidence="6">
    <location>
        <begin position="77"/>
        <end position="95"/>
    </location>
</feature>
<feature type="transmembrane region" description="Helical" evidence="6">
    <location>
        <begin position="329"/>
        <end position="350"/>
    </location>
</feature>
<dbReference type="InterPro" id="IPR011701">
    <property type="entry name" value="MFS"/>
</dbReference>
<sequence>MLKKIQADNALSYSFFAFIAMAGLSYVNFLPGVVSALAGGIGFSEAEAGEVIASNLFGGLLGCAGAFFLVRRIDWRPAMFVLLASLTLVDLSTIWVDSYHLMLGWRFVAGLIGGLSMGIIFSVLARLNSPDRAFGSLLLVQFVVGAVVMYLLPGLETLLGTYAVFFVMAGLAFLSFLLLGLVPQVPRKLDKKRSSSESNEGKAHAILLMLAIVLYLCAANAIWAYVELIGLKAGIDDVSVSSYIASTSLLGLLGAMLPIVSGNRFGRLYWLLAGVMLSIVSAAMLSFIPLTPILYVSAMAMLFFAWPAVNSYLLAVVAELDSSGRLSSLAAVISLLGLATGPLIASGLLSNGDFSVMLYSCMFIFLSSFVFLYKPVKMTETVRGGDLSSQYQS</sequence>
<keyword evidence="4 6" id="KW-1133">Transmembrane helix</keyword>
<gene>
    <name evidence="8" type="ORF">J0A65_00010</name>
</gene>
<name>A0ABS3CNC7_9ALTE</name>
<comment type="caution">
    <text evidence="8">The sequence shown here is derived from an EMBL/GenBank/DDBJ whole genome shotgun (WGS) entry which is preliminary data.</text>
</comment>
<organism evidence="8 9">
    <name type="scientific">Bowmanella yangjiangensis</name>
    <dbReference type="NCBI Taxonomy" id="2811230"/>
    <lineage>
        <taxon>Bacteria</taxon>
        <taxon>Pseudomonadati</taxon>
        <taxon>Pseudomonadota</taxon>
        <taxon>Gammaproteobacteria</taxon>
        <taxon>Alteromonadales</taxon>
        <taxon>Alteromonadaceae</taxon>
        <taxon>Bowmanella</taxon>
    </lineage>
</organism>
<evidence type="ECO:0000259" key="7">
    <source>
        <dbReference type="PROSITE" id="PS50850"/>
    </source>
</evidence>
<feature type="transmembrane region" description="Helical" evidence="6">
    <location>
        <begin position="134"/>
        <end position="153"/>
    </location>
</feature>
<feature type="transmembrane region" description="Helical" evidence="6">
    <location>
        <begin position="356"/>
        <end position="373"/>
    </location>
</feature>